<name>A0A0F9UUJ7_9ZZZZ</name>
<sequence>MADKKANAQPQSGADKEEKKDFTQLPADGDKKEVGQDNHSLAPLLHWDTDGARE</sequence>
<organism evidence="2">
    <name type="scientific">marine sediment metagenome</name>
    <dbReference type="NCBI Taxonomy" id="412755"/>
    <lineage>
        <taxon>unclassified sequences</taxon>
        <taxon>metagenomes</taxon>
        <taxon>ecological metagenomes</taxon>
    </lineage>
</organism>
<reference evidence="2" key="1">
    <citation type="journal article" date="2015" name="Nature">
        <title>Complex archaea that bridge the gap between prokaryotes and eukaryotes.</title>
        <authorList>
            <person name="Spang A."/>
            <person name="Saw J.H."/>
            <person name="Jorgensen S.L."/>
            <person name="Zaremba-Niedzwiedzka K."/>
            <person name="Martijn J."/>
            <person name="Lind A.E."/>
            <person name="van Eijk R."/>
            <person name="Schleper C."/>
            <person name="Guy L."/>
            <person name="Ettema T.J."/>
        </authorList>
    </citation>
    <scope>NUCLEOTIDE SEQUENCE</scope>
</reference>
<evidence type="ECO:0000256" key="1">
    <source>
        <dbReference type="SAM" id="MobiDB-lite"/>
    </source>
</evidence>
<proteinExistence type="predicted"/>
<accession>A0A0F9UUJ7</accession>
<evidence type="ECO:0000313" key="2">
    <source>
        <dbReference type="EMBL" id="KKN64836.1"/>
    </source>
</evidence>
<dbReference type="EMBL" id="LAZR01000542">
    <property type="protein sequence ID" value="KKN64836.1"/>
    <property type="molecule type" value="Genomic_DNA"/>
</dbReference>
<protein>
    <submittedName>
        <fullName evidence="2">Uncharacterized protein</fullName>
    </submittedName>
</protein>
<feature type="compositionally biased region" description="Basic and acidic residues" evidence="1">
    <location>
        <begin position="14"/>
        <end position="36"/>
    </location>
</feature>
<feature type="region of interest" description="Disordered" evidence="1">
    <location>
        <begin position="1"/>
        <end position="54"/>
    </location>
</feature>
<dbReference type="AlphaFoldDB" id="A0A0F9UUJ7"/>
<gene>
    <name evidence="2" type="ORF">LCGC14_0487560</name>
</gene>
<comment type="caution">
    <text evidence="2">The sequence shown here is derived from an EMBL/GenBank/DDBJ whole genome shotgun (WGS) entry which is preliminary data.</text>
</comment>